<evidence type="ECO:0000259" key="1">
    <source>
        <dbReference type="PROSITE" id="PS51725"/>
    </source>
</evidence>
<keyword evidence="2" id="KW-0560">Oxidoreductase</keyword>
<sequence>MVLEVADLRAADGGGEAFESTIRHGLDAVLSTSRGFVGYQLRRSVESPDRYLLMIEWASVEDHTVGFRESAAYEQWSAIVRPVFRGAPNVEHFALRASSTSER</sequence>
<proteinExistence type="predicted"/>
<dbReference type="AlphaFoldDB" id="A0A1H1PTU5"/>
<dbReference type="GO" id="GO:0004497">
    <property type="term" value="F:monooxygenase activity"/>
    <property type="evidence" value="ECO:0007669"/>
    <property type="project" value="UniProtKB-KW"/>
</dbReference>
<protein>
    <submittedName>
        <fullName evidence="2">Heme-degrading monooxygenase HmoA</fullName>
    </submittedName>
</protein>
<gene>
    <name evidence="2" type="ORF">SAMN04489719_1643</name>
</gene>
<dbReference type="SUPFAM" id="SSF54909">
    <property type="entry name" value="Dimeric alpha+beta barrel"/>
    <property type="match status" value="1"/>
</dbReference>
<dbReference type="InterPro" id="IPR007138">
    <property type="entry name" value="ABM_dom"/>
</dbReference>
<dbReference type="STRING" id="684552.SAMN04489719_1643"/>
<feature type="domain" description="ABM" evidence="1">
    <location>
        <begin position="2"/>
        <end position="93"/>
    </location>
</feature>
<organism evidence="2 3">
    <name type="scientific">Agrococcus carbonis</name>
    <dbReference type="NCBI Taxonomy" id="684552"/>
    <lineage>
        <taxon>Bacteria</taxon>
        <taxon>Bacillati</taxon>
        <taxon>Actinomycetota</taxon>
        <taxon>Actinomycetes</taxon>
        <taxon>Micrococcales</taxon>
        <taxon>Microbacteriaceae</taxon>
        <taxon>Agrococcus</taxon>
    </lineage>
</organism>
<reference evidence="3" key="1">
    <citation type="submission" date="2016-10" db="EMBL/GenBank/DDBJ databases">
        <authorList>
            <person name="Varghese N."/>
            <person name="Submissions S."/>
        </authorList>
    </citation>
    <scope>NUCLEOTIDE SEQUENCE [LARGE SCALE GENOMIC DNA]</scope>
    <source>
        <strain evidence="3">DSM 22965</strain>
    </source>
</reference>
<dbReference type="InterPro" id="IPR011008">
    <property type="entry name" value="Dimeric_a/b-barrel"/>
</dbReference>
<dbReference type="PROSITE" id="PS51725">
    <property type="entry name" value="ABM"/>
    <property type="match status" value="1"/>
</dbReference>
<name>A0A1H1PTU5_9MICO</name>
<evidence type="ECO:0000313" key="3">
    <source>
        <dbReference type="Proteomes" id="UP000199649"/>
    </source>
</evidence>
<keyword evidence="3" id="KW-1185">Reference proteome</keyword>
<keyword evidence="2" id="KW-0503">Monooxygenase</keyword>
<accession>A0A1H1PTU5</accession>
<dbReference type="Gene3D" id="3.30.70.100">
    <property type="match status" value="1"/>
</dbReference>
<dbReference type="OrthoDB" id="5518003at2"/>
<evidence type="ECO:0000313" key="2">
    <source>
        <dbReference type="EMBL" id="SDS14565.1"/>
    </source>
</evidence>
<dbReference type="Pfam" id="PF03992">
    <property type="entry name" value="ABM"/>
    <property type="match status" value="1"/>
</dbReference>
<dbReference type="EMBL" id="LT629734">
    <property type="protein sequence ID" value="SDS14565.1"/>
    <property type="molecule type" value="Genomic_DNA"/>
</dbReference>
<dbReference type="RefSeq" id="WP_092666560.1">
    <property type="nucleotide sequence ID" value="NZ_LT629734.1"/>
</dbReference>
<dbReference type="Proteomes" id="UP000199649">
    <property type="component" value="Chromosome I"/>
</dbReference>